<dbReference type="PIRSF" id="PIRSF000410">
    <property type="entry name" value="CheR"/>
    <property type="match status" value="1"/>
</dbReference>
<protein>
    <recommendedName>
        <fullName evidence="5">Chemotaxis protein methyltransferase</fullName>
        <ecNumber evidence="5">2.1.1.80</ecNumber>
    </recommendedName>
</protein>
<dbReference type="SMART" id="SM00138">
    <property type="entry name" value="MeTrc"/>
    <property type="match status" value="1"/>
</dbReference>
<evidence type="ECO:0000256" key="2">
    <source>
        <dbReference type="ARBA" id="ARBA00022603"/>
    </source>
</evidence>
<organism evidence="7 8">
    <name type="scientific">Albidovulum salinarum</name>
    <dbReference type="NCBI Taxonomy" id="2984153"/>
    <lineage>
        <taxon>Bacteria</taxon>
        <taxon>Pseudomonadati</taxon>
        <taxon>Pseudomonadota</taxon>
        <taxon>Alphaproteobacteria</taxon>
        <taxon>Rhodobacterales</taxon>
        <taxon>Paracoccaceae</taxon>
        <taxon>Albidovulum</taxon>
    </lineage>
</organism>
<dbReference type="Gene3D" id="1.10.155.10">
    <property type="entry name" value="Chemotaxis receptor methyltransferase CheR, N-terminal domain"/>
    <property type="match status" value="1"/>
</dbReference>
<accession>A0ABT2WXX9</accession>
<evidence type="ECO:0000259" key="6">
    <source>
        <dbReference type="PROSITE" id="PS50123"/>
    </source>
</evidence>
<dbReference type="InterPro" id="IPR029063">
    <property type="entry name" value="SAM-dependent_MTases_sf"/>
</dbReference>
<evidence type="ECO:0000313" key="8">
    <source>
        <dbReference type="Proteomes" id="UP001209535"/>
    </source>
</evidence>
<comment type="catalytic activity">
    <reaction evidence="1 5">
        <text>L-glutamyl-[protein] + S-adenosyl-L-methionine = [protein]-L-glutamate 5-O-methyl ester + S-adenosyl-L-homocysteine</text>
        <dbReference type="Rhea" id="RHEA:24452"/>
        <dbReference type="Rhea" id="RHEA-COMP:10208"/>
        <dbReference type="Rhea" id="RHEA-COMP:10311"/>
        <dbReference type="ChEBI" id="CHEBI:29973"/>
        <dbReference type="ChEBI" id="CHEBI:57856"/>
        <dbReference type="ChEBI" id="CHEBI:59789"/>
        <dbReference type="ChEBI" id="CHEBI:82795"/>
        <dbReference type="EC" id="2.1.1.80"/>
    </reaction>
</comment>
<comment type="function">
    <text evidence="5">Methylation of the membrane-bound methyl-accepting chemotaxis proteins (MCP) to form gamma-glutamyl methyl ester residues in MCP.</text>
</comment>
<evidence type="ECO:0000256" key="5">
    <source>
        <dbReference type="PIRNR" id="PIRNR000410"/>
    </source>
</evidence>
<dbReference type="InterPro" id="IPR000780">
    <property type="entry name" value="CheR_MeTrfase"/>
</dbReference>
<dbReference type="EC" id="2.1.1.80" evidence="5"/>
<reference evidence="7 8" key="1">
    <citation type="submission" date="2022-10" db="EMBL/GenBank/DDBJ databases">
        <title>Defluviimonas sp. nov., isolated from ocean surface sediments.</title>
        <authorList>
            <person name="He W."/>
            <person name="Wang L."/>
            <person name="Zhang D.-F."/>
        </authorList>
    </citation>
    <scope>NUCLEOTIDE SEQUENCE [LARGE SCALE GENOMIC DNA]</scope>
    <source>
        <strain evidence="7 8">WL0024</strain>
    </source>
</reference>
<dbReference type="Pfam" id="PF01739">
    <property type="entry name" value="CheR"/>
    <property type="match status" value="1"/>
</dbReference>
<dbReference type="SUPFAM" id="SSF47757">
    <property type="entry name" value="Chemotaxis receptor methyltransferase CheR, N-terminal domain"/>
    <property type="match status" value="1"/>
</dbReference>
<dbReference type="PANTHER" id="PTHR24422:SF19">
    <property type="entry name" value="CHEMOTAXIS PROTEIN METHYLTRANSFERASE"/>
    <property type="match status" value="1"/>
</dbReference>
<evidence type="ECO:0000313" key="7">
    <source>
        <dbReference type="EMBL" id="MCU9846536.1"/>
    </source>
</evidence>
<dbReference type="InterPro" id="IPR036804">
    <property type="entry name" value="CheR_N_sf"/>
</dbReference>
<dbReference type="Proteomes" id="UP001209535">
    <property type="component" value="Unassembled WGS sequence"/>
</dbReference>
<feature type="domain" description="CheR-type methyltransferase" evidence="6">
    <location>
        <begin position="26"/>
        <end position="278"/>
    </location>
</feature>
<comment type="caution">
    <text evidence="7">The sequence shown here is derived from an EMBL/GenBank/DDBJ whole genome shotgun (WGS) entry which is preliminary data.</text>
</comment>
<evidence type="ECO:0000256" key="1">
    <source>
        <dbReference type="ARBA" id="ARBA00001541"/>
    </source>
</evidence>
<dbReference type="InterPro" id="IPR050903">
    <property type="entry name" value="Bact_Chemotaxis_MeTrfase"/>
</dbReference>
<keyword evidence="4 5" id="KW-0949">S-adenosyl-L-methionine</keyword>
<dbReference type="InterPro" id="IPR022641">
    <property type="entry name" value="CheR_N"/>
</dbReference>
<keyword evidence="2 5" id="KW-0489">Methyltransferase</keyword>
<name>A0ABT2WXX9_9RHOB</name>
<dbReference type="Gene3D" id="3.40.50.150">
    <property type="entry name" value="Vaccinia Virus protein VP39"/>
    <property type="match status" value="1"/>
</dbReference>
<dbReference type="PANTHER" id="PTHR24422">
    <property type="entry name" value="CHEMOTAXIS PROTEIN METHYLTRANSFERASE"/>
    <property type="match status" value="1"/>
</dbReference>
<sequence>MKGYTEPLTDTSAAADAIALHAEQLTGIVLSKGGAAMIGARIGRRLTALGLADLDAYLAFLRSPAWCDERHHFISAVTTNESSFFREPHHFDHLRNKVLPPLIARARCGGRVRLWSAGCAGGQEALSLAMVVLDMLPDAERHDLSILATDIDRAVLKRARCADFSTASLASVPAEMRSRFFSSEGNMCRPTPALRKLVRFRELNLQGHWPMHRPFDIIVCRNVAIYFAPETQRRLWRRFADALTPGGRLYVGHSEQISTDSGLPLRWDDVSCYQRLADEPEDGARP</sequence>
<dbReference type="EMBL" id="JAOVQO010000001">
    <property type="protein sequence ID" value="MCU9846536.1"/>
    <property type="molecule type" value="Genomic_DNA"/>
</dbReference>
<dbReference type="SUPFAM" id="SSF53335">
    <property type="entry name" value="S-adenosyl-L-methionine-dependent methyltransferases"/>
    <property type="match status" value="1"/>
</dbReference>
<proteinExistence type="predicted"/>
<evidence type="ECO:0000256" key="4">
    <source>
        <dbReference type="ARBA" id="ARBA00022691"/>
    </source>
</evidence>
<keyword evidence="3 5" id="KW-0808">Transferase</keyword>
<dbReference type="InterPro" id="IPR026024">
    <property type="entry name" value="Chemotaxis_MeTrfase_CheR"/>
</dbReference>
<evidence type="ECO:0000256" key="3">
    <source>
        <dbReference type="ARBA" id="ARBA00022679"/>
    </source>
</evidence>
<gene>
    <name evidence="7" type="ORF">OEZ60_00765</name>
</gene>
<dbReference type="InterPro" id="IPR022642">
    <property type="entry name" value="CheR_C"/>
</dbReference>
<dbReference type="RefSeq" id="WP_263332218.1">
    <property type="nucleotide sequence ID" value="NZ_JAOVQO010000001.1"/>
</dbReference>
<dbReference type="CDD" id="cd02440">
    <property type="entry name" value="AdoMet_MTases"/>
    <property type="match status" value="1"/>
</dbReference>
<dbReference type="Pfam" id="PF03705">
    <property type="entry name" value="CheR_N"/>
    <property type="match status" value="1"/>
</dbReference>
<dbReference type="PRINTS" id="PR00996">
    <property type="entry name" value="CHERMTFRASE"/>
</dbReference>
<dbReference type="PROSITE" id="PS50123">
    <property type="entry name" value="CHER"/>
    <property type="match status" value="1"/>
</dbReference>
<keyword evidence="8" id="KW-1185">Reference proteome</keyword>